<evidence type="ECO:0000313" key="5">
    <source>
        <dbReference type="Proteomes" id="UP000583929"/>
    </source>
</evidence>
<protein>
    <recommendedName>
        <fullName evidence="6">Glycine-rich domain-containing protein 1</fullName>
    </recommendedName>
</protein>
<dbReference type="PANTHER" id="PTHR34365:SF7">
    <property type="entry name" value="GLYCINE-RICH DOMAIN-CONTAINING PROTEIN 1"/>
    <property type="match status" value="1"/>
</dbReference>
<feature type="domain" description="GRPD C-terminal" evidence="3">
    <location>
        <begin position="494"/>
        <end position="664"/>
    </location>
</feature>
<dbReference type="Pfam" id="PF25334">
    <property type="entry name" value="C2_GRDP"/>
    <property type="match status" value="1"/>
</dbReference>
<evidence type="ECO:0000259" key="3">
    <source>
        <dbReference type="Pfam" id="PF25335"/>
    </source>
</evidence>
<dbReference type="InterPro" id="IPR057458">
    <property type="entry name" value="GRDP_C2"/>
</dbReference>
<comment type="caution">
    <text evidence="4">The sequence shown here is derived from an EMBL/GenBank/DDBJ whole genome shotgun (WGS) entry which is preliminary data.</text>
</comment>
<reference evidence="4 5" key="1">
    <citation type="journal article" date="2020" name="bioRxiv">
        <title>Sequence and annotation of 42 cannabis genomes reveals extensive copy number variation in cannabinoid synthesis and pathogen resistance genes.</title>
        <authorList>
            <person name="Mckernan K.J."/>
            <person name="Helbert Y."/>
            <person name="Kane L.T."/>
            <person name="Ebling H."/>
            <person name="Zhang L."/>
            <person name="Liu B."/>
            <person name="Eaton Z."/>
            <person name="Mclaughlin S."/>
            <person name="Kingan S."/>
            <person name="Baybayan P."/>
            <person name="Concepcion G."/>
            <person name="Jordan M."/>
            <person name="Riva A."/>
            <person name="Barbazuk W."/>
            <person name="Harkins T."/>
        </authorList>
    </citation>
    <scope>NUCLEOTIDE SEQUENCE [LARGE SCALE GENOMIC DNA]</scope>
    <source>
        <strain evidence="5">cv. Jamaican Lion 4</strain>
        <tissue evidence="4">Leaf</tissue>
    </source>
</reference>
<accession>A0A7J6I3K0</accession>
<sequence length="891" mass="96873">MAMEQELEWIEAQNIGISVDLVAVAKRQLQFLAAVDRNRSLYDGPVLNRAIYRYNACWLPLLAKHSEVPVSKGPLVVPLDCEWIWHCHRLNPVQYKSDCEELYGRILDNCNVVSSVDKFCTRETEEIWDSLYPEEPYIIDLNLAFSEDTSDKVYALEICTKYDLVSAAKRQTPFFYQVSRPHMNNDLFLEGALARYKGFLHLIRRNKEKSLKRFCVPTYDIDLIWHSHQLHPVSYFKDLNKLLGKVLEHDDTDSDRTKGMKLDVGFSSTTKQWEETFGTRYWRAGAMYRGSTPTPVTNTPFPPNMINKEKVKTNEYKKIIQLPKVNFVEVVLEFVEVNNLPEGHKGSLFVTFSKTQPDILFDAKRKLTILSESKVKQVASFQCEPNGELIFELMSRSPSNLPITKSLKTLGTTSLSLQDLCVSASDLSVEKWLDLVPSSGNVSSKPIRLRVAVSFTAPAAAQRVLEMVHSRQLLKKSCFPIPGKTKDATGRIHVIDETGTKLMNLQIRRRPCKAEGKICALHSIGFEISASVWPRNTEKKVRENSYARKEVIGMMKSGEIHTLAEFIGTGWSMMNCQWSLFPCKKSSGDCYIFELVGDKMINADKSTFMFQVKFYPGRKLDYEPKHCEKHGNEKDFITAVEFSAEDPYGKAVALLDLKSGLVKVKEEWMLIPSVISFSIFSDTVNEQQYDDFAVDAKSAELNNITQNSNDTNKEANGTNSIPSATSEVKFNMVVAKRDASVPGNGELSSGICGGGCGSTFGNMVKSDSCGGCGGGGQCGNMVKSGGCGGGCGGCGAGGCGNMVSSGGCGSCGAGGCGNMVSSGGCGSCGAGGCGNMVSSGGCGGCGAGGCGGCGGCGGGGCGAKFAQSDNPCADALSKGTSTSQVNEAVAA</sequence>
<gene>
    <name evidence="4" type="ORF">G4B88_017656</name>
</gene>
<dbReference type="AlphaFoldDB" id="A0A7J6I3K0"/>
<dbReference type="Pfam" id="PF07173">
    <property type="entry name" value="GRDP-like"/>
    <property type="match status" value="1"/>
</dbReference>
<keyword evidence="5" id="KW-1185">Reference proteome</keyword>
<evidence type="ECO:0000313" key="4">
    <source>
        <dbReference type="EMBL" id="KAF4402144.1"/>
    </source>
</evidence>
<feature type="domain" description="GRDP C2" evidence="2">
    <location>
        <begin position="325"/>
        <end position="456"/>
    </location>
</feature>
<dbReference type="InterPro" id="IPR057518">
    <property type="entry name" value="GRDP_C"/>
</dbReference>
<dbReference type="Pfam" id="PF25335">
    <property type="entry name" value="GRDP_C"/>
    <property type="match status" value="1"/>
</dbReference>
<evidence type="ECO:0000259" key="2">
    <source>
        <dbReference type="Pfam" id="PF25334"/>
    </source>
</evidence>
<name>A0A7J6I3K0_CANSA</name>
<proteinExistence type="predicted"/>
<dbReference type="PANTHER" id="PTHR34365">
    <property type="entry name" value="ENOLASE (DUF1399)"/>
    <property type="match status" value="1"/>
</dbReference>
<organism evidence="4 5">
    <name type="scientific">Cannabis sativa</name>
    <name type="common">Hemp</name>
    <name type="synonym">Marijuana</name>
    <dbReference type="NCBI Taxonomy" id="3483"/>
    <lineage>
        <taxon>Eukaryota</taxon>
        <taxon>Viridiplantae</taxon>
        <taxon>Streptophyta</taxon>
        <taxon>Embryophyta</taxon>
        <taxon>Tracheophyta</taxon>
        <taxon>Spermatophyta</taxon>
        <taxon>Magnoliopsida</taxon>
        <taxon>eudicotyledons</taxon>
        <taxon>Gunneridae</taxon>
        <taxon>Pentapetalae</taxon>
        <taxon>rosids</taxon>
        <taxon>fabids</taxon>
        <taxon>Rosales</taxon>
        <taxon>Cannabaceae</taxon>
        <taxon>Cannabis</taxon>
    </lineage>
</organism>
<dbReference type="InterPro" id="IPR009836">
    <property type="entry name" value="GRDP-like"/>
</dbReference>
<dbReference type="EMBL" id="JAATIQ010000009">
    <property type="protein sequence ID" value="KAF4402144.1"/>
    <property type="molecule type" value="Genomic_DNA"/>
</dbReference>
<dbReference type="Proteomes" id="UP000583929">
    <property type="component" value="Unassembled WGS sequence"/>
</dbReference>
<evidence type="ECO:0000256" key="1">
    <source>
        <dbReference type="SAM" id="MobiDB-lite"/>
    </source>
</evidence>
<feature type="region of interest" description="Disordered" evidence="1">
    <location>
        <begin position="703"/>
        <end position="722"/>
    </location>
</feature>
<evidence type="ECO:0008006" key="6">
    <source>
        <dbReference type="Google" id="ProtNLM"/>
    </source>
</evidence>